<reference evidence="6" key="1">
    <citation type="submission" date="2007-08" db="EMBL/GenBank/DDBJ databases">
        <authorList>
            <person name="Gloeckner G."/>
            <person name="Nowack E."/>
            <person name="Melkonian M."/>
        </authorList>
    </citation>
    <scope>NUCLEOTIDE SEQUENCE</scope>
</reference>
<dbReference type="InterPro" id="IPR029026">
    <property type="entry name" value="tRNA_m1G_MTases_N"/>
</dbReference>
<keyword evidence="3 6" id="KW-0808">Transferase</keyword>
<proteinExistence type="inferred from homology"/>
<dbReference type="GO" id="GO:0005829">
    <property type="term" value="C:cytosol"/>
    <property type="evidence" value="ECO:0007669"/>
    <property type="project" value="TreeGrafter"/>
</dbReference>
<dbReference type="RefSeq" id="YP_002049394.1">
    <property type="nucleotide sequence ID" value="NC_011087.1"/>
</dbReference>
<reference evidence="6" key="2">
    <citation type="journal article" date="2008" name="Curr. Biol.">
        <title>Chromatophore genome sequence of Paulinella sheds light on acquisition of photosynthesis by eukaryotes.</title>
        <authorList>
            <person name="Nowack E.C.M."/>
            <person name="Melkonian M."/>
            <person name="Gloeckner G."/>
        </authorList>
    </citation>
    <scope>NUCLEOTIDE SEQUENCE [LARGE SCALE GENOMIC DNA]</scope>
</reference>
<keyword evidence="6" id="KW-0934">Plastid</keyword>
<geneLocation type="organellar chromatophore" evidence="6"/>
<evidence type="ECO:0000256" key="3">
    <source>
        <dbReference type="ARBA" id="ARBA00022679"/>
    </source>
</evidence>
<accession>B1X5G5</accession>
<protein>
    <submittedName>
        <fullName evidence="6">Probable tRNA/rRNA methyltransferase</fullName>
    </submittedName>
</protein>
<evidence type="ECO:0000256" key="1">
    <source>
        <dbReference type="ARBA" id="ARBA00007228"/>
    </source>
</evidence>
<dbReference type="Gene3D" id="1.10.8.590">
    <property type="match status" value="1"/>
</dbReference>
<feature type="domain" description="tRNA/rRNA methyltransferase SpoU type" evidence="5">
    <location>
        <begin position="7"/>
        <end position="157"/>
    </location>
</feature>
<dbReference type="PIRSF" id="PIRSF004808">
    <property type="entry name" value="LasT"/>
    <property type="match status" value="1"/>
</dbReference>
<dbReference type="AlphaFoldDB" id="B1X5G5"/>
<dbReference type="CDD" id="cd18093">
    <property type="entry name" value="SpoU-like_TrmJ"/>
    <property type="match status" value="1"/>
</dbReference>
<dbReference type="SUPFAM" id="SSF75217">
    <property type="entry name" value="alpha/beta knot"/>
    <property type="match status" value="1"/>
</dbReference>
<gene>
    <name evidence="6" type="ordered locus">PCC_0769</name>
</gene>
<dbReference type="GO" id="GO:0002128">
    <property type="term" value="P:tRNA nucleoside ribose methylation"/>
    <property type="evidence" value="ECO:0007669"/>
    <property type="project" value="TreeGrafter"/>
</dbReference>
<dbReference type="InterPro" id="IPR029028">
    <property type="entry name" value="Alpha/beta_knot_MTases"/>
</dbReference>
<keyword evidence="2 6" id="KW-0489">Methyltransferase</keyword>
<organism evidence="6">
    <name type="scientific">Paulinella chromatophora</name>
    <dbReference type="NCBI Taxonomy" id="39717"/>
    <lineage>
        <taxon>Eukaryota</taxon>
        <taxon>Sar</taxon>
        <taxon>Rhizaria</taxon>
        <taxon>Cercozoa</taxon>
        <taxon>Imbricatea</taxon>
        <taxon>Silicofilosea</taxon>
        <taxon>Euglyphida</taxon>
        <taxon>Paulinellidae</taxon>
        <taxon>Paulinella</taxon>
    </lineage>
</organism>
<dbReference type="GO" id="GO:0003723">
    <property type="term" value="F:RNA binding"/>
    <property type="evidence" value="ECO:0007669"/>
    <property type="project" value="InterPro"/>
</dbReference>
<evidence type="ECO:0000256" key="2">
    <source>
        <dbReference type="ARBA" id="ARBA00022603"/>
    </source>
</evidence>
<comment type="similarity">
    <text evidence="1">Belongs to the class IV-like SAM-binding methyltransferase superfamily. RNA methyltransferase TrmH family.</text>
</comment>
<dbReference type="GO" id="GO:0008173">
    <property type="term" value="F:RNA methyltransferase activity"/>
    <property type="evidence" value="ECO:0007669"/>
    <property type="project" value="InterPro"/>
</dbReference>
<sequence length="255" mass="27887">MHKVSPLVLVLVQPAGPINVGSVARLCANFGIDELRLVAPCCNPIDMAAKQMAVHGTSILNRALIYPNLVSALADCRRVVACSGRINKEVLTTNVPEEALSWLLTTEVDGPSALVFGREDRGLSNNELLLAGKVLKLITSPQYTSINLSHAVAIILYELEKIRNSSNHTSIAKGDLCLQSTMILEDPATRLALEGFLSDTELLLLKVGFLYPNTARARMKKLKTLLQRSQITGGEVSLLRGMVRQLHWANRRHSC</sequence>
<name>B1X5G5_PAUCH</name>
<dbReference type="PANTHER" id="PTHR42786:SF7">
    <property type="entry name" value="TRNA_RRNA METHYLTRANSFERASE SPOU TYPE DOMAIN-CONTAINING PROTEIN"/>
    <property type="match status" value="1"/>
</dbReference>
<dbReference type="Gene3D" id="3.40.1280.10">
    <property type="match status" value="1"/>
</dbReference>
<dbReference type="EMBL" id="CP000815">
    <property type="protein sequence ID" value="ACB43184.1"/>
    <property type="molecule type" value="Genomic_DNA"/>
</dbReference>
<dbReference type="InterPro" id="IPR001537">
    <property type="entry name" value="SpoU_MeTrfase"/>
</dbReference>
<dbReference type="GeneID" id="6481987"/>
<dbReference type="PANTHER" id="PTHR42786">
    <property type="entry name" value="TRNA/RRNA METHYLTRANSFERASE"/>
    <property type="match status" value="1"/>
</dbReference>
<evidence type="ECO:0000256" key="4">
    <source>
        <dbReference type="ARBA" id="ARBA00022691"/>
    </source>
</evidence>
<evidence type="ECO:0000259" key="5">
    <source>
        <dbReference type="Pfam" id="PF00588"/>
    </source>
</evidence>
<keyword evidence="4" id="KW-0949">S-adenosyl-L-methionine</keyword>
<dbReference type="InterPro" id="IPR004384">
    <property type="entry name" value="RNA_MeTrfase_TrmJ/LasT"/>
</dbReference>
<evidence type="ECO:0000313" key="6">
    <source>
        <dbReference type="EMBL" id="ACB43184.1"/>
    </source>
</evidence>
<dbReference type="Pfam" id="PF00588">
    <property type="entry name" value="SpoU_methylase"/>
    <property type="match status" value="1"/>
</dbReference>
<dbReference type="NCBIfam" id="TIGR00050">
    <property type="entry name" value="rRNA_methyl_1"/>
    <property type="match status" value="1"/>
</dbReference>